<evidence type="ECO:0000313" key="3">
    <source>
        <dbReference type="EMBL" id="MEE2034368.1"/>
    </source>
</evidence>
<dbReference type="InterPro" id="IPR050807">
    <property type="entry name" value="TransReg_Diox_bact_type"/>
</dbReference>
<gene>
    <name evidence="3" type="ORF">Q8814_19985</name>
</gene>
<evidence type="ECO:0000313" key="4">
    <source>
        <dbReference type="Proteomes" id="UP001331936"/>
    </source>
</evidence>
<protein>
    <submittedName>
        <fullName evidence="3">Helix-turn-helix transcriptional regulator</fullName>
    </submittedName>
</protein>
<proteinExistence type="predicted"/>
<name>A0ABU7JWH1_9NOCA</name>
<keyword evidence="4" id="KW-1185">Reference proteome</keyword>
<dbReference type="InterPro" id="IPR001387">
    <property type="entry name" value="Cro/C1-type_HTH"/>
</dbReference>
<dbReference type="PANTHER" id="PTHR46797:SF1">
    <property type="entry name" value="METHYLPHOSPHONATE SYNTHASE"/>
    <property type="match status" value="1"/>
</dbReference>
<evidence type="ECO:0000256" key="1">
    <source>
        <dbReference type="ARBA" id="ARBA00023125"/>
    </source>
</evidence>
<keyword evidence="1" id="KW-0238">DNA-binding</keyword>
<dbReference type="SMART" id="SM00530">
    <property type="entry name" value="HTH_XRE"/>
    <property type="match status" value="1"/>
</dbReference>
<reference evidence="3 4" key="1">
    <citation type="submission" date="2023-08" db="EMBL/GenBank/DDBJ databases">
        <authorList>
            <person name="Girao M."/>
            <person name="Carvalho M.F."/>
        </authorList>
    </citation>
    <scope>NUCLEOTIDE SEQUENCE [LARGE SCALE GENOMIC DNA]</scope>
    <source>
        <strain evidence="3 4">CC-R104</strain>
    </source>
</reference>
<dbReference type="SUPFAM" id="SSF47413">
    <property type="entry name" value="lambda repressor-like DNA-binding domains"/>
    <property type="match status" value="1"/>
</dbReference>
<feature type="domain" description="HTH cro/C1-type" evidence="2">
    <location>
        <begin position="15"/>
        <end position="68"/>
    </location>
</feature>
<dbReference type="Gene3D" id="1.10.260.40">
    <property type="entry name" value="lambda repressor-like DNA-binding domains"/>
    <property type="match status" value="1"/>
</dbReference>
<evidence type="ECO:0000259" key="2">
    <source>
        <dbReference type="PROSITE" id="PS50943"/>
    </source>
</evidence>
<dbReference type="CDD" id="cd00093">
    <property type="entry name" value="HTH_XRE"/>
    <property type="match status" value="1"/>
</dbReference>
<organism evidence="3 4">
    <name type="scientific">Rhodococcus chondri</name>
    <dbReference type="NCBI Taxonomy" id="3065941"/>
    <lineage>
        <taxon>Bacteria</taxon>
        <taxon>Bacillati</taxon>
        <taxon>Actinomycetota</taxon>
        <taxon>Actinomycetes</taxon>
        <taxon>Mycobacteriales</taxon>
        <taxon>Nocardiaceae</taxon>
        <taxon>Rhodococcus</taxon>
    </lineage>
</organism>
<accession>A0ABU7JWH1</accession>
<sequence>MNEKQCEQVSFGETIREARKKRGWSQTELGQQSGVSRPTIARVEANGDVTTATIVKIAQALGLKLELKDSG</sequence>
<dbReference type="PROSITE" id="PS50943">
    <property type="entry name" value="HTH_CROC1"/>
    <property type="match status" value="1"/>
</dbReference>
<dbReference type="PANTHER" id="PTHR46797">
    <property type="entry name" value="HTH-TYPE TRANSCRIPTIONAL REGULATOR"/>
    <property type="match status" value="1"/>
</dbReference>
<dbReference type="Pfam" id="PF01381">
    <property type="entry name" value="HTH_3"/>
    <property type="match status" value="1"/>
</dbReference>
<dbReference type="RefSeq" id="WP_330153741.1">
    <property type="nucleotide sequence ID" value="NZ_JAUZMZ010000140.1"/>
</dbReference>
<dbReference type="EMBL" id="JAUZMZ010000140">
    <property type="protein sequence ID" value="MEE2034368.1"/>
    <property type="molecule type" value="Genomic_DNA"/>
</dbReference>
<dbReference type="Proteomes" id="UP001331936">
    <property type="component" value="Unassembled WGS sequence"/>
</dbReference>
<comment type="caution">
    <text evidence="3">The sequence shown here is derived from an EMBL/GenBank/DDBJ whole genome shotgun (WGS) entry which is preliminary data.</text>
</comment>
<dbReference type="InterPro" id="IPR010982">
    <property type="entry name" value="Lambda_DNA-bd_dom_sf"/>
</dbReference>